<dbReference type="RefSeq" id="WP_218902605.1">
    <property type="nucleotide sequence ID" value="NZ_JACCFK010000001.1"/>
</dbReference>
<protein>
    <submittedName>
        <fullName evidence="2">Uncharacterized protein</fullName>
    </submittedName>
</protein>
<sequence length="580" mass="61818">MAGYEEPPVAVVDELLDPLADAVAEVFPAIVARIPSAPAAMLGRTAVSTPSGASFPGRPQARPAPPMSRPPSVAELESIDPFLAERLLGALELTVGMVAVPAPEGLTAGLPVPTGPAAFATVRQDSAVRGAVAVLDQVRPGITSLVLVYVRALAAHDRIVPLLRVAAAGTDEEEIAAAHGAVHLAFAVATASAVLREQPSPLGDPAAAVVGAALGAVSLLLRDTAMPPAYDAALLDKRRSEYLLPRRTHGHARVHDHRLVLSEGGSPEPGDFRANGLVEAMPGGAAIRTGIADGQVQVTVRVVEDPPGPADPLGWDEIVEVSWTAARGLASVLDGQDHLREVTPPWPGDYRLRVHARNRDDEDETEHYELVVWSAASAAAVVHKRSDRLGYRLRGEEAPPERPKPEAAYRWVRKQLGEAATITVVTGSTLDEVLQACRADTENPLSPKDLAREFGLRAGAVVAEADDAVLLLETNGWQASRPELLTALSARGKAASMFWNVNALTRLSLAESGRLIAGFEPGLERTPELPVEWEDLDLRDYRDRVAKAMVLVERFTQRSLTPADLERLHTEGVGYHLGEF</sequence>
<reference evidence="2 3" key="1">
    <citation type="submission" date="2020-07" db="EMBL/GenBank/DDBJ databases">
        <title>Sequencing the genomes of 1000 actinobacteria strains.</title>
        <authorList>
            <person name="Klenk H.-P."/>
        </authorList>
    </citation>
    <scope>NUCLEOTIDE SEQUENCE [LARGE SCALE GENOMIC DNA]</scope>
    <source>
        <strain evidence="2 3">DSM 104006</strain>
    </source>
</reference>
<accession>A0A853AXB0</accession>
<evidence type="ECO:0000313" key="2">
    <source>
        <dbReference type="EMBL" id="NYI87221.1"/>
    </source>
</evidence>
<dbReference type="Proteomes" id="UP000549616">
    <property type="component" value="Unassembled WGS sequence"/>
</dbReference>
<organism evidence="2 3">
    <name type="scientific">Amycolatopsis endophytica</name>
    <dbReference type="NCBI Taxonomy" id="860233"/>
    <lineage>
        <taxon>Bacteria</taxon>
        <taxon>Bacillati</taxon>
        <taxon>Actinomycetota</taxon>
        <taxon>Actinomycetes</taxon>
        <taxon>Pseudonocardiales</taxon>
        <taxon>Pseudonocardiaceae</taxon>
        <taxon>Amycolatopsis</taxon>
    </lineage>
</organism>
<evidence type="ECO:0000313" key="3">
    <source>
        <dbReference type="Proteomes" id="UP000549616"/>
    </source>
</evidence>
<proteinExistence type="predicted"/>
<name>A0A853AXB0_9PSEU</name>
<keyword evidence="3" id="KW-1185">Reference proteome</keyword>
<dbReference type="EMBL" id="JACCFK010000001">
    <property type="protein sequence ID" value="NYI87221.1"/>
    <property type="molecule type" value="Genomic_DNA"/>
</dbReference>
<evidence type="ECO:0000256" key="1">
    <source>
        <dbReference type="SAM" id="MobiDB-lite"/>
    </source>
</evidence>
<gene>
    <name evidence="2" type="ORF">HNR02_000544</name>
</gene>
<comment type="caution">
    <text evidence="2">The sequence shown here is derived from an EMBL/GenBank/DDBJ whole genome shotgun (WGS) entry which is preliminary data.</text>
</comment>
<feature type="region of interest" description="Disordered" evidence="1">
    <location>
        <begin position="47"/>
        <end position="72"/>
    </location>
</feature>
<dbReference type="AlphaFoldDB" id="A0A853AXB0"/>
<dbReference type="Pfam" id="PF20062">
    <property type="entry name" value="DUF6461"/>
    <property type="match status" value="1"/>
</dbReference>
<dbReference type="InterPro" id="IPR045592">
    <property type="entry name" value="DUF6461"/>
</dbReference>